<gene>
    <name evidence="2" type="ORF">RM445_07005</name>
</gene>
<dbReference type="SUPFAM" id="SSF54593">
    <property type="entry name" value="Glyoxalase/Bleomycin resistance protein/Dihydroxybiphenyl dioxygenase"/>
    <property type="match status" value="1"/>
</dbReference>
<proteinExistence type="predicted"/>
<dbReference type="Proteomes" id="UP001183202">
    <property type="component" value="Unassembled WGS sequence"/>
</dbReference>
<name>A0ABU2N6T7_9PSEU</name>
<evidence type="ECO:0000313" key="2">
    <source>
        <dbReference type="EMBL" id="MDT0349272.1"/>
    </source>
</evidence>
<sequence length="181" mass="20514">MTTEEDAYTRPDKASLISEEQRQALTTARDRIRAEYLFSREHRPPTTGRGVHHVALISRDVETTVEWYQNVAGFPVTVLFENRDLAGSTHFFFDVGNGNCLAFFDLPGVEPGPYAEVLGGLHHLAISVPEQQWHEIRGRLDERKIEYVIHSGSSIYTTDPDGARIEFLYDELGEMYGKPTT</sequence>
<keyword evidence="3" id="KW-1185">Reference proteome</keyword>
<dbReference type="EMBL" id="JAVREJ010000003">
    <property type="protein sequence ID" value="MDT0349272.1"/>
    <property type="molecule type" value="Genomic_DNA"/>
</dbReference>
<reference evidence="3" key="1">
    <citation type="submission" date="2023-07" db="EMBL/GenBank/DDBJ databases">
        <title>30 novel species of actinomycetes from the DSMZ collection.</title>
        <authorList>
            <person name="Nouioui I."/>
        </authorList>
    </citation>
    <scope>NUCLEOTIDE SEQUENCE [LARGE SCALE GENOMIC DNA]</scope>
    <source>
        <strain evidence="3">DSM 45834</strain>
    </source>
</reference>
<dbReference type="InterPro" id="IPR029068">
    <property type="entry name" value="Glyas_Bleomycin-R_OHBP_Dase"/>
</dbReference>
<protein>
    <submittedName>
        <fullName evidence="2">VOC family protein</fullName>
    </submittedName>
</protein>
<accession>A0ABU2N6T7</accession>
<dbReference type="InterPro" id="IPR050383">
    <property type="entry name" value="GlyoxalaseI/FosfomycinResist"/>
</dbReference>
<dbReference type="PANTHER" id="PTHR21366:SF31">
    <property type="entry name" value="METALLOTHIOL TRANSFERASE FOSB"/>
    <property type="match status" value="1"/>
</dbReference>
<feature type="domain" description="VOC" evidence="1">
    <location>
        <begin position="50"/>
        <end position="170"/>
    </location>
</feature>
<dbReference type="CDD" id="cd06587">
    <property type="entry name" value="VOC"/>
    <property type="match status" value="1"/>
</dbReference>
<comment type="caution">
    <text evidence="2">The sequence shown here is derived from an EMBL/GenBank/DDBJ whole genome shotgun (WGS) entry which is preliminary data.</text>
</comment>
<organism evidence="2 3">
    <name type="scientific">Pseudonocardia charpentierae</name>
    <dbReference type="NCBI Taxonomy" id="3075545"/>
    <lineage>
        <taxon>Bacteria</taxon>
        <taxon>Bacillati</taxon>
        <taxon>Actinomycetota</taxon>
        <taxon>Actinomycetes</taxon>
        <taxon>Pseudonocardiales</taxon>
        <taxon>Pseudonocardiaceae</taxon>
        <taxon>Pseudonocardia</taxon>
    </lineage>
</organism>
<dbReference type="PROSITE" id="PS51819">
    <property type="entry name" value="VOC"/>
    <property type="match status" value="1"/>
</dbReference>
<evidence type="ECO:0000259" key="1">
    <source>
        <dbReference type="PROSITE" id="PS51819"/>
    </source>
</evidence>
<dbReference type="Gene3D" id="3.10.180.10">
    <property type="entry name" value="2,3-Dihydroxybiphenyl 1,2-Dioxygenase, domain 1"/>
    <property type="match status" value="1"/>
</dbReference>
<dbReference type="InterPro" id="IPR004360">
    <property type="entry name" value="Glyas_Fos-R_dOase_dom"/>
</dbReference>
<dbReference type="RefSeq" id="WP_311555264.1">
    <property type="nucleotide sequence ID" value="NZ_JAVREJ010000003.1"/>
</dbReference>
<dbReference type="PANTHER" id="PTHR21366">
    <property type="entry name" value="GLYOXALASE FAMILY PROTEIN"/>
    <property type="match status" value="1"/>
</dbReference>
<dbReference type="InterPro" id="IPR037523">
    <property type="entry name" value="VOC_core"/>
</dbReference>
<dbReference type="Pfam" id="PF00903">
    <property type="entry name" value="Glyoxalase"/>
    <property type="match status" value="1"/>
</dbReference>
<evidence type="ECO:0000313" key="3">
    <source>
        <dbReference type="Proteomes" id="UP001183202"/>
    </source>
</evidence>